<dbReference type="InterPro" id="IPR000182">
    <property type="entry name" value="GNAT_dom"/>
</dbReference>
<dbReference type="Pfam" id="PF13302">
    <property type="entry name" value="Acetyltransf_3"/>
    <property type="match status" value="1"/>
</dbReference>
<evidence type="ECO:0000313" key="6">
    <source>
        <dbReference type="EMBL" id="MBA8991765.1"/>
    </source>
</evidence>
<dbReference type="EMBL" id="JABMCE010000074">
    <property type="protein sequence ID" value="NUU13889.1"/>
    <property type="molecule type" value="Genomic_DNA"/>
</dbReference>
<name>A0AAW3TAR7_9MICO</name>
<organism evidence="6 9">
    <name type="scientific">Curtobacterium pusillum</name>
    <dbReference type="NCBI Taxonomy" id="69373"/>
    <lineage>
        <taxon>Bacteria</taxon>
        <taxon>Bacillati</taxon>
        <taxon>Actinomycetota</taxon>
        <taxon>Actinomycetes</taxon>
        <taxon>Micrococcales</taxon>
        <taxon>Microbacteriaceae</taxon>
        <taxon>Curtobacterium</taxon>
    </lineage>
</organism>
<evidence type="ECO:0000256" key="3">
    <source>
        <dbReference type="ARBA" id="ARBA00038502"/>
    </source>
</evidence>
<reference evidence="6 9" key="2">
    <citation type="submission" date="2020-07" db="EMBL/GenBank/DDBJ databases">
        <title>Above-ground endophytic microbial communities from plants in different locations in the United States.</title>
        <authorList>
            <person name="Frank C."/>
        </authorList>
    </citation>
    <scope>NUCLEOTIDE SEQUENCE [LARGE SCALE GENOMIC DNA]</scope>
    <source>
        <strain evidence="6 9">WPL5_2</strain>
    </source>
</reference>
<dbReference type="InterPro" id="IPR051531">
    <property type="entry name" value="N-acetyltransferase"/>
</dbReference>
<dbReference type="Proteomes" id="UP000573001">
    <property type="component" value="Unassembled WGS sequence"/>
</dbReference>
<protein>
    <submittedName>
        <fullName evidence="7">GNAT family N-acetyltransferase</fullName>
    </submittedName>
    <submittedName>
        <fullName evidence="6">RimJ/RimL family protein N-acetyltransferase</fullName>
    </submittedName>
</protein>
<dbReference type="EMBL" id="JACGXP010000005">
    <property type="protein sequence ID" value="MBA8991765.1"/>
    <property type="molecule type" value="Genomic_DNA"/>
</dbReference>
<dbReference type="GO" id="GO:0016747">
    <property type="term" value="F:acyltransferase activity, transferring groups other than amino-acyl groups"/>
    <property type="evidence" value="ECO:0007669"/>
    <property type="project" value="InterPro"/>
</dbReference>
<evidence type="ECO:0000256" key="2">
    <source>
        <dbReference type="ARBA" id="ARBA00023315"/>
    </source>
</evidence>
<dbReference type="Proteomes" id="UP000590225">
    <property type="component" value="Unassembled WGS sequence"/>
</dbReference>
<evidence type="ECO:0000313" key="8">
    <source>
        <dbReference type="Proteomes" id="UP000573001"/>
    </source>
</evidence>
<comment type="caution">
    <text evidence="6">The sequence shown here is derived from an EMBL/GenBank/DDBJ whole genome shotgun (WGS) entry which is preliminary data.</text>
</comment>
<evidence type="ECO:0000256" key="1">
    <source>
        <dbReference type="ARBA" id="ARBA00022679"/>
    </source>
</evidence>
<evidence type="ECO:0000313" key="7">
    <source>
        <dbReference type="EMBL" id="NUU13889.1"/>
    </source>
</evidence>
<comment type="similarity">
    <text evidence="3">Belongs to the acetyltransferase family. RimJ subfamily.</text>
</comment>
<keyword evidence="2" id="KW-0012">Acyltransferase</keyword>
<accession>A0AAW3TAR7</accession>
<sequence length="201" mass="21263">MLPVTLSSARVHLDVPTRADAAAITEACQDPDIVRWTTIPTPYSARDATTFVDALVGPGWASDREYTWAIRRTGSTWLEGVIGYRTAHRDLGFWLAPSARGAGLMHDAVGLVLDWAFAQGAPDVYWECYAGNTASAAVARAAGFSYTGAGAALIPGRDGAPTTAWKGLRRSDGAPASDLPWPAETFAGGRPSDDASPTARR</sequence>
<dbReference type="PANTHER" id="PTHR43792">
    <property type="entry name" value="GNAT FAMILY, PUTATIVE (AFU_ORTHOLOGUE AFUA_3G00765)-RELATED-RELATED"/>
    <property type="match status" value="1"/>
</dbReference>
<gene>
    <name evidence="6" type="ORF">FHW23_003043</name>
    <name evidence="7" type="ORF">HP507_08600</name>
</gene>
<evidence type="ECO:0000313" key="9">
    <source>
        <dbReference type="Proteomes" id="UP000590225"/>
    </source>
</evidence>
<keyword evidence="8" id="KW-1185">Reference proteome</keyword>
<dbReference type="SUPFAM" id="SSF55729">
    <property type="entry name" value="Acyl-CoA N-acyltransferases (Nat)"/>
    <property type="match status" value="1"/>
</dbReference>
<dbReference type="PANTHER" id="PTHR43792:SF8">
    <property type="entry name" value="[RIBOSOMAL PROTEIN US5]-ALANINE N-ACETYLTRANSFERASE"/>
    <property type="match status" value="1"/>
</dbReference>
<dbReference type="Gene3D" id="3.40.630.30">
    <property type="match status" value="1"/>
</dbReference>
<feature type="domain" description="N-acetyltransferase" evidence="5">
    <location>
        <begin position="23"/>
        <end position="171"/>
    </location>
</feature>
<dbReference type="InterPro" id="IPR016181">
    <property type="entry name" value="Acyl_CoA_acyltransferase"/>
</dbReference>
<dbReference type="PROSITE" id="PS51186">
    <property type="entry name" value="GNAT"/>
    <property type="match status" value="1"/>
</dbReference>
<evidence type="ECO:0000256" key="4">
    <source>
        <dbReference type="SAM" id="MobiDB-lite"/>
    </source>
</evidence>
<proteinExistence type="inferred from homology"/>
<dbReference type="AlphaFoldDB" id="A0AAW3TAR7"/>
<evidence type="ECO:0000259" key="5">
    <source>
        <dbReference type="PROSITE" id="PS51186"/>
    </source>
</evidence>
<keyword evidence="1" id="KW-0808">Transferase</keyword>
<feature type="region of interest" description="Disordered" evidence="4">
    <location>
        <begin position="164"/>
        <end position="201"/>
    </location>
</feature>
<dbReference type="RefSeq" id="WP_175351375.1">
    <property type="nucleotide sequence ID" value="NZ_BAAAWQ010000001.1"/>
</dbReference>
<reference evidence="7 8" key="1">
    <citation type="submission" date="2020-05" db="EMBL/GenBank/DDBJ databases">
        <title>Genome Sequencing of Type Strains.</title>
        <authorList>
            <person name="Lemaire J.F."/>
            <person name="Inderbitzin P."/>
            <person name="Gregorio O.A."/>
            <person name="Collins S.B."/>
            <person name="Wespe N."/>
            <person name="Knight-Connoni V."/>
        </authorList>
    </citation>
    <scope>NUCLEOTIDE SEQUENCE [LARGE SCALE GENOMIC DNA]</scope>
    <source>
        <strain evidence="7 8">ATCC 19096</strain>
    </source>
</reference>